<proteinExistence type="predicted"/>
<accession>A0A1G8YVN6</accession>
<dbReference type="STRING" id="376427.SAMN04487954_11117"/>
<evidence type="ECO:0000256" key="1">
    <source>
        <dbReference type="SAM" id="Phobius"/>
    </source>
</evidence>
<keyword evidence="1" id="KW-0812">Transmembrane</keyword>
<dbReference type="AlphaFoldDB" id="A0A1G8YVN6"/>
<keyword evidence="3" id="KW-1185">Reference proteome</keyword>
<gene>
    <name evidence="2" type="ORF">SAMN04487954_11117</name>
</gene>
<evidence type="ECO:0000313" key="3">
    <source>
        <dbReference type="Proteomes" id="UP000198525"/>
    </source>
</evidence>
<protein>
    <submittedName>
        <fullName evidence="2">Uncharacterized protein</fullName>
    </submittedName>
</protein>
<dbReference type="RefSeq" id="WP_023007307.1">
    <property type="nucleotide sequence ID" value="NZ_FNES01000011.1"/>
</dbReference>
<keyword evidence="1" id="KW-0472">Membrane</keyword>
<evidence type="ECO:0000313" key="2">
    <source>
        <dbReference type="EMBL" id="SDK06851.1"/>
    </source>
</evidence>
<organism evidence="2 3">
    <name type="scientific">Billgrantia gudaonensis</name>
    <dbReference type="NCBI Taxonomy" id="376427"/>
    <lineage>
        <taxon>Bacteria</taxon>
        <taxon>Pseudomonadati</taxon>
        <taxon>Pseudomonadota</taxon>
        <taxon>Gammaproteobacteria</taxon>
        <taxon>Oceanospirillales</taxon>
        <taxon>Halomonadaceae</taxon>
        <taxon>Billgrantia</taxon>
    </lineage>
</organism>
<feature type="transmembrane region" description="Helical" evidence="1">
    <location>
        <begin position="18"/>
        <end position="40"/>
    </location>
</feature>
<sequence>MFSNECFAFMDSMSWMGWLMPLTVTLLLGLGIAALVKYLFVSRHTQENRS</sequence>
<reference evidence="2 3" key="1">
    <citation type="submission" date="2016-10" db="EMBL/GenBank/DDBJ databases">
        <authorList>
            <person name="de Groot N.N."/>
        </authorList>
    </citation>
    <scope>NUCLEOTIDE SEQUENCE [LARGE SCALE GENOMIC DNA]</scope>
    <source>
        <strain evidence="2 3">CGMCC 1.6133</strain>
    </source>
</reference>
<dbReference type="Proteomes" id="UP000198525">
    <property type="component" value="Unassembled WGS sequence"/>
</dbReference>
<keyword evidence="1" id="KW-1133">Transmembrane helix</keyword>
<dbReference type="EMBL" id="FNES01000011">
    <property type="protein sequence ID" value="SDK06851.1"/>
    <property type="molecule type" value="Genomic_DNA"/>
</dbReference>
<name>A0A1G8YVN6_9GAMM</name>